<evidence type="ECO:0000256" key="1">
    <source>
        <dbReference type="SAM" id="MobiDB-lite"/>
    </source>
</evidence>
<dbReference type="Pfam" id="PF05037">
    <property type="entry name" value="DUF669"/>
    <property type="match status" value="1"/>
</dbReference>
<dbReference type="Proteomes" id="UP000221288">
    <property type="component" value="Segment"/>
</dbReference>
<accession>A0A0U4B6P7</accession>
<sequence length="163" mass="18023">MAERRSLKLTDEEVKGFSLRKEGRYTVEIASVTEKQSKGGQAMYEIEYNVLEAPEGAQKGKIKDWALLEGEYTSSIVQLARATGFTVDNDFEIPLPEELEGKELVVEIKHQDATTKDAQGNKVPVLDDEGKQRVNANVSKRLSLEAAAKTAGSGARKTRVRKL</sequence>
<evidence type="ECO:0000313" key="2">
    <source>
        <dbReference type="EMBL" id="ALY10397.1"/>
    </source>
</evidence>
<dbReference type="InterPro" id="IPR007731">
    <property type="entry name" value="DUF669"/>
</dbReference>
<name>A0A0U4B6P7_9CAUD</name>
<dbReference type="EMBL" id="KU160666">
    <property type="protein sequence ID" value="ALY10397.1"/>
    <property type="molecule type" value="Genomic_DNA"/>
</dbReference>
<protein>
    <submittedName>
        <fullName evidence="2">Uncharacterized protein</fullName>
    </submittedName>
</protein>
<reference evidence="2 3" key="1">
    <citation type="submission" date="2015-11" db="EMBL/GenBank/DDBJ databases">
        <authorList>
            <person name="Sperratore M."/>
            <person name="Cross T."/>
            <person name="Dunbar D."/>
            <person name="Schaff J.E."/>
            <person name="Dashiell C.L."/>
            <person name="Macialek J.A."/>
            <person name="Bradley K.W."/>
            <person name="Asai D.J."/>
            <person name="Bowman C.A."/>
            <person name="Russell D.A."/>
            <person name="Pope W.H."/>
            <person name="Jacobs-Sera D."/>
            <person name="Hendrix R.W."/>
            <person name="Hatfull G.F."/>
        </authorList>
    </citation>
    <scope>NUCLEOTIDE SEQUENCE [LARGE SCALE GENOMIC DNA]</scope>
</reference>
<gene>
    <name evidence="2" type="primary">59</name>
    <name evidence="2" type="ORF">SORJUANA_59</name>
</gene>
<evidence type="ECO:0000313" key="3">
    <source>
        <dbReference type="Proteomes" id="UP000221288"/>
    </source>
</evidence>
<organism evidence="2 3">
    <name type="scientific">Arthrobacter phage SorJuana</name>
    <dbReference type="NCBI Taxonomy" id="1772316"/>
    <lineage>
        <taxon>Viruses</taxon>
        <taxon>Duplodnaviria</taxon>
        <taxon>Heunggongvirae</taxon>
        <taxon>Uroviricota</taxon>
        <taxon>Caudoviricetes</taxon>
        <taxon>Amigovirus</taxon>
        <taxon>Amigovirus amigo</taxon>
    </lineage>
</organism>
<feature type="region of interest" description="Disordered" evidence="1">
    <location>
        <begin position="111"/>
        <end position="130"/>
    </location>
</feature>
<proteinExistence type="predicted"/>